<dbReference type="SUPFAM" id="SSF56784">
    <property type="entry name" value="HAD-like"/>
    <property type="match status" value="1"/>
</dbReference>
<dbReference type="GO" id="GO:0005829">
    <property type="term" value="C:cytosol"/>
    <property type="evidence" value="ECO:0007669"/>
    <property type="project" value="TreeGrafter"/>
</dbReference>
<dbReference type="EMBL" id="KY682079">
    <property type="protein sequence ID" value="AVW82909.1"/>
    <property type="molecule type" value="Genomic_DNA"/>
</dbReference>
<dbReference type="GO" id="GO:0016791">
    <property type="term" value="F:phosphatase activity"/>
    <property type="evidence" value="ECO:0007669"/>
    <property type="project" value="TreeGrafter"/>
</dbReference>
<proteinExistence type="predicted"/>
<dbReference type="GO" id="GO:0000287">
    <property type="term" value="F:magnesium ion binding"/>
    <property type="evidence" value="ECO:0007669"/>
    <property type="project" value="TreeGrafter"/>
</dbReference>
<dbReference type="PANTHER" id="PTHR10000">
    <property type="entry name" value="PHOSPHOSERINE PHOSPHATASE"/>
    <property type="match status" value="1"/>
</dbReference>
<accession>A0A5S9A887</accession>
<name>A0A5S9A887_9NOCA</name>
<reference evidence="1" key="1">
    <citation type="journal article" date="2019" name="Appl. Environ. Microbiol.">
        <title>Comparative investigation into formycin A and pyrazofurin A biosynthesis reveals branch pathways for the construction of C-nucleoside scaffolds.</title>
        <authorList>
            <person name="Zhang M."/>
            <person name="Zhang P."/>
            <person name="Xu G."/>
            <person name="Zhou W."/>
            <person name="Gao Y."/>
            <person name="Gong R."/>
            <person name="Cai Y.S."/>
            <person name="Cong H."/>
            <person name="Deng Z."/>
            <person name="Price N.P.J."/>
            <person name="Mao X."/>
            <person name="Chen W."/>
        </authorList>
    </citation>
    <scope>NUCLEOTIDE SEQUENCE</scope>
    <source>
        <strain evidence="1">ATCC 21072</strain>
    </source>
</reference>
<dbReference type="InterPro" id="IPR036412">
    <property type="entry name" value="HAD-like_sf"/>
</dbReference>
<organism evidence="1">
    <name type="scientific">Nocardia interforma ATCC 21072</name>
    <dbReference type="NCBI Taxonomy" id="1311815"/>
    <lineage>
        <taxon>Bacteria</taxon>
        <taxon>Bacillati</taxon>
        <taxon>Actinomycetota</taxon>
        <taxon>Actinomycetes</taxon>
        <taxon>Mycobacteriales</taxon>
        <taxon>Nocardiaceae</taxon>
        <taxon>Nocardia</taxon>
    </lineage>
</organism>
<dbReference type="InterPro" id="IPR023214">
    <property type="entry name" value="HAD_sf"/>
</dbReference>
<sequence length="257" mass="26762">MFFVATDLDGTLLTSERVVTARAKNALEELRTAGGVVVLVTARPLRDALEVGAQTGADFLVCSGGAVHYDPARAAVVRSSVLGADRATGLISLLRQTFSGIRLGVDHLDRCDLDPGFDVGSPGAADVHASTPLRHVAEPAVKLIAQSPHLPVDRLAQAVRTLLGSSCAVAVPCSQFIDILPGGVHKALGLDALNPRALRTVAYGDMPSDLPMLRWADLSVATANAHPSVLAACDHVTAHHDRDGVAVHLESLLSTGS</sequence>
<keyword evidence="1" id="KW-0378">Hydrolase</keyword>
<dbReference type="Gene3D" id="3.30.1240.10">
    <property type="match status" value="1"/>
</dbReference>
<dbReference type="AlphaFoldDB" id="A0A5S9A887"/>
<gene>
    <name evidence="1" type="primary">foc3</name>
</gene>
<evidence type="ECO:0000313" key="1">
    <source>
        <dbReference type="EMBL" id="AVW82909.1"/>
    </source>
</evidence>
<dbReference type="PROSITE" id="PS01228">
    <property type="entry name" value="COF_1"/>
    <property type="match status" value="1"/>
</dbReference>
<dbReference type="PANTHER" id="PTHR10000:SF8">
    <property type="entry name" value="HAD SUPERFAMILY HYDROLASE-LIKE, TYPE 3"/>
    <property type="match status" value="1"/>
</dbReference>
<dbReference type="Gene3D" id="3.40.50.1000">
    <property type="entry name" value="HAD superfamily/HAD-like"/>
    <property type="match status" value="1"/>
</dbReference>
<dbReference type="Pfam" id="PF08282">
    <property type="entry name" value="Hydrolase_3"/>
    <property type="match status" value="2"/>
</dbReference>
<protein>
    <submittedName>
        <fullName evidence="1">Hydrolase</fullName>
    </submittedName>
</protein>